<dbReference type="InterPro" id="IPR007072">
    <property type="entry name" value="RNMT_CmcI"/>
</dbReference>
<evidence type="ECO:0000313" key="2">
    <source>
        <dbReference type="Proteomes" id="UP000025947"/>
    </source>
</evidence>
<reference evidence="1 2" key="1">
    <citation type="submission" date="2014-04" db="EMBL/GenBank/DDBJ databases">
        <title>The Genome Sequence of Mycobacterium tuberculosis TKK-01-0051.</title>
        <authorList>
            <consortium name="The Broad Institute Genomics Platform"/>
            <consortium name="The Broad Institute Genome Sequencing Center for Infectious Disease"/>
            <person name="Earl A.M."/>
            <person name="Cohen K."/>
            <person name="Pym A."/>
            <person name="Bishai W."/>
            <person name="Maharaj K."/>
            <person name="Desjardins C."/>
            <person name="Abeel T."/>
            <person name="Young S."/>
            <person name="Zeng Q."/>
            <person name="Gargeya S."/>
            <person name="Abouelleil A."/>
            <person name="Alvarado L."/>
            <person name="Chapman S.B."/>
            <person name="Gainer-Dewar J."/>
            <person name="Goldberg J."/>
            <person name="Griggs A."/>
            <person name="Gujja S."/>
            <person name="Hansen M."/>
            <person name="Howarth C."/>
            <person name="Imamovic A."/>
            <person name="Larimer J."/>
            <person name="Murphy C."/>
            <person name="Naylor J."/>
            <person name="Pearson M."/>
            <person name="Poon T.W."/>
            <person name="Priest M."/>
            <person name="Roberts A."/>
            <person name="Saif S."/>
            <person name="Shea T."/>
            <person name="Sykes S."/>
            <person name="Wortman J."/>
            <person name="Nusbaum C."/>
            <person name="Birren B."/>
        </authorList>
    </citation>
    <scope>NUCLEOTIDE SEQUENCE [LARGE SCALE GENOMIC DNA]</scope>
    <source>
        <strain evidence="1 2">TKK-01-0051</strain>
    </source>
</reference>
<dbReference type="Pfam" id="PF04989">
    <property type="entry name" value="RMNT_CmcI"/>
    <property type="match status" value="1"/>
</dbReference>
<name>A0A051U4C1_9MYCO</name>
<sequence>MNEHEKVGAECAEEVAEQGKIQELTLLSSQSISASTSARYSYHFAALGRSQDIAATIVEDPAVGAHPGRPWGHGDNPKTVVWKYLETHLEFEIDDSMDNKLLTSVVPREFLCRKK</sequence>
<dbReference type="HOGENOM" id="CLU_2106293_0_0_11"/>
<dbReference type="AlphaFoldDB" id="A0A051U4C1"/>
<organism evidence="1 2">
    <name type="scientific">Mycobacterium [tuberculosis] TKK-01-0051</name>
    <dbReference type="NCBI Taxonomy" id="1324261"/>
    <lineage>
        <taxon>Bacteria</taxon>
        <taxon>Bacillati</taxon>
        <taxon>Actinomycetota</taxon>
        <taxon>Actinomycetes</taxon>
        <taxon>Mycobacteriales</taxon>
        <taxon>Mycobacteriaceae</taxon>
        <taxon>Mycobacterium</taxon>
        <taxon>Mycobacterium avium complex (MAC)</taxon>
    </lineage>
</organism>
<dbReference type="GO" id="GO:0008168">
    <property type="term" value="F:methyltransferase activity"/>
    <property type="evidence" value="ECO:0007669"/>
    <property type="project" value="InterPro"/>
</dbReference>
<evidence type="ECO:0000313" key="1">
    <source>
        <dbReference type="EMBL" id="KBZ63803.1"/>
    </source>
</evidence>
<gene>
    <name evidence="1" type="ORF">K875_02515</name>
</gene>
<dbReference type="EMBL" id="JLXW01000006">
    <property type="protein sequence ID" value="KBZ63803.1"/>
    <property type="molecule type" value="Genomic_DNA"/>
</dbReference>
<comment type="caution">
    <text evidence="1">The sequence shown here is derived from an EMBL/GenBank/DDBJ whole genome shotgun (WGS) entry which is preliminary data.</text>
</comment>
<proteinExistence type="predicted"/>
<keyword evidence="2" id="KW-1185">Reference proteome</keyword>
<dbReference type="Proteomes" id="UP000025947">
    <property type="component" value="Unassembled WGS sequence"/>
</dbReference>
<dbReference type="GO" id="GO:0008610">
    <property type="term" value="P:lipid biosynthetic process"/>
    <property type="evidence" value="ECO:0007669"/>
    <property type="project" value="InterPro"/>
</dbReference>
<protein>
    <submittedName>
        <fullName evidence="1">Uncharacterized protein</fullName>
    </submittedName>
</protein>
<accession>A0A051U4C1</accession>
<dbReference type="RefSeq" id="WP_049957468.1">
    <property type="nucleotide sequence ID" value="NZ_KK328284.1"/>
</dbReference>